<dbReference type="Gene3D" id="3.90.20.10">
    <property type="match status" value="1"/>
</dbReference>
<gene>
    <name evidence="1" type="ORF">GCM10007063_12280</name>
</gene>
<reference evidence="1" key="1">
    <citation type="journal article" date="2014" name="Int. J. Syst. Evol. Microbiol.">
        <title>Complete genome sequence of Corynebacterium casei LMG S-19264T (=DSM 44701T), isolated from a smear-ripened cheese.</title>
        <authorList>
            <consortium name="US DOE Joint Genome Institute (JGI-PGF)"/>
            <person name="Walter F."/>
            <person name="Albersmeier A."/>
            <person name="Kalinowski J."/>
            <person name="Ruckert C."/>
        </authorList>
    </citation>
    <scope>NUCLEOTIDE SEQUENCE</scope>
    <source>
        <strain evidence="1">JCM 12580</strain>
    </source>
</reference>
<dbReference type="Proteomes" id="UP000658382">
    <property type="component" value="Unassembled WGS sequence"/>
</dbReference>
<name>A0A917UWU2_9BACI</name>
<dbReference type="RefSeq" id="WP_188632215.1">
    <property type="nucleotide sequence ID" value="NZ_BMNQ01000011.1"/>
</dbReference>
<evidence type="ECO:0000313" key="1">
    <source>
        <dbReference type="EMBL" id="GGJ91222.1"/>
    </source>
</evidence>
<dbReference type="SUPFAM" id="SSF57997">
    <property type="entry name" value="Tropomyosin"/>
    <property type="match status" value="1"/>
</dbReference>
<sequence length="97" mass="11688">MTSEQNDQILQAIKELHDQMNVGFAKIDKRFEEVDKRFEKIDKRFEEVDRKFEEVDKRFDAMDEKMNKLQAGMDIIARKNFENETEIYRVKKAIGQQ</sequence>
<dbReference type="AlphaFoldDB" id="A0A917UWU2"/>
<protein>
    <recommendedName>
        <fullName evidence="3">t-SNARE coiled-coil homology domain-containing protein</fullName>
    </recommendedName>
</protein>
<proteinExistence type="predicted"/>
<dbReference type="EMBL" id="BMNQ01000011">
    <property type="protein sequence ID" value="GGJ91222.1"/>
    <property type="molecule type" value="Genomic_DNA"/>
</dbReference>
<reference evidence="1" key="2">
    <citation type="submission" date="2020-09" db="EMBL/GenBank/DDBJ databases">
        <authorList>
            <person name="Sun Q."/>
            <person name="Ohkuma M."/>
        </authorList>
    </citation>
    <scope>NUCLEOTIDE SEQUENCE</scope>
    <source>
        <strain evidence="1">JCM 12580</strain>
    </source>
</reference>
<accession>A0A917UWU2</accession>
<keyword evidence="2" id="KW-1185">Reference proteome</keyword>
<organism evidence="1 2">
    <name type="scientific">Lentibacillus kapialis</name>
    <dbReference type="NCBI Taxonomy" id="340214"/>
    <lineage>
        <taxon>Bacteria</taxon>
        <taxon>Bacillati</taxon>
        <taxon>Bacillota</taxon>
        <taxon>Bacilli</taxon>
        <taxon>Bacillales</taxon>
        <taxon>Bacillaceae</taxon>
        <taxon>Lentibacillus</taxon>
    </lineage>
</organism>
<dbReference type="Gene3D" id="1.20.5.1070">
    <property type="entry name" value="Head and neck region of the ectodomain of NDV fusion glycoprotein"/>
    <property type="match status" value="1"/>
</dbReference>
<evidence type="ECO:0000313" key="2">
    <source>
        <dbReference type="Proteomes" id="UP000658382"/>
    </source>
</evidence>
<comment type="caution">
    <text evidence="1">The sequence shown here is derived from an EMBL/GenBank/DDBJ whole genome shotgun (WGS) entry which is preliminary data.</text>
</comment>
<evidence type="ECO:0008006" key="3">
    <source>
        <dbReference type="Google" id="ProtNLM"/>
    </source>
</evidence>